<dbReference type="Gene3D" id="3.30.360.10">
    <property type="entry name" value="Dihydrodipicolinate Reductase, domain 2"/>
    <property type="match status" value="1"/>
</dbReference>
<organism evidence="2 3">
    <name type="scientific">Streptodolium elevatio</name>
    <dbReference type="NCBI Taxonomy" id="3157996"/>
    <lineage>
        <taxon>Bacteria</taxon>
        <taxon>Bacillati</taxon>
        <taxon>Actinomycetota</taxon>
        <taxon>Actinomycetes</taxon>
        <taxon>Kitasatosporales</taxon>
        <taxon>Streptomycetaceae</taxon>
        <taxon>Streptodolium</taxon>
    </lineage>
</organism>
<feature type="domain" description="NAD-dependent epimerase/dehydratase" evidence="1">
    <location>
        <begin position="6"/>
        <end position="83"/>
    </location>
</feature>
<accession>A0ABV3DLJ5</accession>
<dbReference type="RefSeq" id="WP_358356768.1">
    <property type="nucleotide sequence ID" value="NZ_JBEZFP010000061.1"/>
</dbReference>
<dbReference type="EMBL" id="JBEZFP010000061">
    <property type="protein sequence ID" value="MEU8136332.1"/>
    <property type="molecule type" value="Genomic_DNA"/>
</dbReference>
<dbReference type="SUPFAM" id="SSF51735">
    <property type="entry name" value="NAD(P)-binding Rossmann-fold domains"/>
    <property type="match status" value="1"/>
</dbReference>
<dbReference type="Pfam" id="PF01370">
    <property type="entry name" value="Epimerase"/>
    <property type="match status" value="1"/>
</dbReference>
<reference evidence="2 3" key="1">
    <citation type="submission" date="2024-06" db="EMBL/GenBank/DDBJ databases">
        <title>The Natural Products Discovery Center: Release of the First 8490 Sequenced Strains for Exploring Actinobacteria Biosynthetic Diversity.</title>
        <authorList>
            <person name="Kalkreuter E."/>
            <person name="Kautsar S.A."/>
            <person name="Yang D."/>
            <person name="Bader C.D."/>
            <person name="Teijaro C.N."/>
            <person name="Fluegel L."/>
            <person name="Davis C.M."/>
            <person name="Simpson J.R."/>
            <person name="Lauterbach L."/>
            <person name="Steele A.D."/>
            <person name="Gui C."/>
            <person name="Meng S."/>
            <person name="Li G."/>
            <person name="Viehrig K."/>
            <person name="Ye F."/>
            <person name="Su P."/>
            <person name="Kiefer A.F."/>
            <person name="Nichols A."/>
            <person name="Cepeda A.J."/>
            <person name="Yan W."/>
            <person name="Fan B."/>
            <person name="Jiang Y."/>
            <person name="Adhikari A."/>
            <person name="Zheng C.-J."/>
            <person name="Schuster L."/>
            <person name="Cowan T.M."/>
            <person name="Smanski M.J."/>
            <person name="Chevrette M.G."/>
            <person name="De Carvalho L.P.S."/>
            <person name="Shen B."/>
        </authorList>
    </citation>
    <scope>NUCLEOTIDE SEQUENCE [LARGE SCALE GENOMIC DNA]</scope>
    <source>
        <strain evidence="2 3">NPDC048946</strain>
    </source>
</reference>
<evidence type="ECO:0000313" key="3">
    <source>
        <dbReference type="Proteomes" id="UP001551482"/>
    </source>
</evidence>
<name>A0ABV3DLJ5_9ACTN</name>
<protein>
    <submittedName>
        <fullName evidence="2">NAD-dependent epimerase/dehydratase family protein</fullName>
    </submittedName>
</protein>
<comment type="caution">
    <text evidence="2">The sequence shown here is derived from an EMBL/GenBank/DDBJ whole genome shotgun (WGS) entry which is preliminary data.</text>
</comment>
<evidence type="ECO:0000259" key="1">
    <source>
        <dbReference type="Pfam" id="PF01370"/>
    </source>
</evidence>
<dbReference type="PANTHER" id="PTHR43796:SF2">
    <property type="entry name" value="CARBOXYNORSPERMIDINE SYNTHASE"/>
    <property type="match status" value="1"/>
</dbReference>
<sequence>MGAPRVVVVGGSGFYGRYVVADLLRQPEVTVTVVSRRPPAPGFGSPRVDWVAADRTDGPRLAELFADAAAVVHCAGPFPAIGAQPWEPLRAALAARVPYVDISEDRAFRHGALELAAGAEVSVVTGASVVPGLQALLVRDLAQGLDRVDAVRCSAAPDTRRHRGPAMFEAMLHGAGLRFEAPRGGKAATVYGWSEPEWVQFPPPVGRRLVHQVYEMADLDVLPELFGARTVSFKAGTEFGTLNRALGAFAAFRARTGRPRQPERWTPVVRGVSWLVGRFGDEAGAFMVEVTGPRGGRTLTRRIGLTVLEHGGRIPALLAGIAVERLLGGALDTPGVLPLDRWLPAADLYAAFKDRDVRLWTTTSDDTDDWRIRLFPSAKVEGRDVGRLI</sequence>
<dbReference type="Proteomes" id="UP001551482">
    <property type="component" value="Unassembled WGS sequence"/>
</dbReference>
<dbReference type="PANTHER" id="PTHR43796">
    <property type="entry name" value="CARBOXYNORSPERMIDINE SYNTHASE"/>
    <property type="match status" value="1"/>
</dbReference>
<dbReference type="Gene3D" id="3.40.50.720">
    <property type="entry name" value="NAD(P)-binding Rossmann-like Domain"/>
    <property type="match status" value="1"/>
</dbReference>
<proteinExistence type="predicted"/>
<dbReference type="InterPro" id="IPR001509">
    <property type="entry name" value="Epimerase_deHydtase"/>
</dbReference>
<keyword evidence="3" id="KW-1185">Reference proteome</keyword>
<dbReference type="InterPro" id="IPR036291">
    <property type="entry name" value="NAD(P)-bd_dom_sf"/>
</dbReference>
<evidence type="ECO:0000313" key="2">
    <source>
        <dbReference type="EMBL" id="MEU8136332.1"/>
    </source>
</evidence>
<gene>
    <name evidence="2" type="ORF">AB0C36_22835</name>
</gene>